<evidence type="ECO:0000313" key="7">
    <source>
        <dbReference type="EMBL" id="EGO29323.1"/>
    </source>
</evidence>
<keyword evidence="3" id="KW-0378">Hydrolase</keyword>
<dbReference type="InterPro" id="IPR029021">
    <property type="entry name" value="Prot-tyrosine_phosphatase-like"/>
</dbReference>
<dbReference type="CDD" id="cd14498">
    <property type="entry name" value="DSP"/>
    <property type="match status" value="2"/>
</dbReference>
<dbReference type="EMBL" id="GL945429">
    <property type="protein sequence ID" value="EGO29323.1"/>
    <property type="molecule type" value="Genomic_DNA"/>
</dbReference>
<gene>
    <name evidence="7" type="ORF">SERLADRAFT_456923</name>
</gene>
<dbReference type="PANTHER" id="PTHR45848:SF4">
    <property type="entry name" value="DUAL SPECIFICITY PROTEIN PHOSPHATASE 12"/>
    <property type="match status" value="1"/>
</dbReference>
<reference evidence="7" key="1">
    <citation type="submission" date="2011-04" db="EMBL/GenBank/DDBJ databases">
        <title>Evolution of plant cell wall degrading machinery underlies the functional diversity of forest fungi.</title>
        <authorList>
            <consortium name="US DOE Joint Genome Institute (JGI-PGF)"/>
            <person name="Eastwood D.C."/>
            <person name="Floudas D."/>
            <person name="Binder M."/>
            <person name="Majcherczyk A."/>
            <person name="Schneider P."/>
            <person name="Aerts A."/>
            <person name="Asiegbu F.O."/>
            <person name="Baker S.E."/>
            <person name="Barry K."/>
            <person name="Bendiksby M."/>
            <person name="Blumentritt M."/>
            <person name="Coutinho P.M."/>
            <person name="Cullen D."/>
            <person name="Cullen D."/>
            <person name="Gathman A."/>
            <person name="Goodell B."/>
            <person name="Henrissat B."/>
            <person name="Ihrmark K."/>
            <person name="Kauserud H."/>
            <person name="Kohler A."/>
            <person name="LaButti K."/>
            <person name="Lapidus A."/>
            <person name="Lavin J.L."/>
            <person name="Lee Y.-H."/>
            <person name="Lindquist E."/>
            <person name="Lilly W."/>
            <person name="Lucas S."/>
            <person name="Morin E."/>
            <person name="Murat C."/>
            <person name="Oguiza J.A."/>
            <person name="Park J."/>
            <person name="Pisabarro A.G."/>
            <person name="Riley R."/>
            <person name="Rosling A."/>
            <person name="Salamov A."/>
            <person name="Schmidt O."/>
            <person name="Schmutz J."/>
            <person name="Skrede I."/>
            <person name="Stenlid J."/>
            <person name="Wiebenga A."/>
            <person name="Xie X."/>
            <person name="Kues U."/>
            <person name="Hibbett D.S."/>
            <person name="Hoffmeister D."/>
            <person name="Hogberg N."/>
            <person name="Martin F."/>
            <person name="Grigoriev I.V."/>
            <person name="Watkinson S.C."/>
        </authorList>
    </citation>
    <scope>NUCLEOTIDE SEQUENCE</scope>
    <source>
        <strain evidence="7">S7.9</strain>
    </source>
</reference>
<dbReference type="GeneID" id="18817433"/>
<dbReference type="GO" id="GO:0008138">
    <property type="term" value="F:protein tyrosine/serine/threonine phosphatase activity"/>
    <property type="evidence" value="ECO:0007669"/>
    <property type="project" value="TreeGrafter"/>
</dbReference>
<dbReference type="KEGG" id="sla:SERLADRAFT_456923"/>
<dbReference type="HOGENOM" id="CLU_053556_0_0_1"/>
<proteinExistence type="inferred from homology"/>
<evidence type="ECO:0000259" key="6">
    <source>
        <dbReference type="PROSITE" id="PS50056"/>
    </source>
</evidence>
<name>F8NJ42_SERL9</name>
<dbReference type="SUPFAM" id="SSF52799">
    <property type="entry name" value="(Phosphotyrosine protein) phosphatases II"/>
    <property type="match status" value="2"/>
</dbReference>
<evidence type="ECO:0000256" key="1">
    <source>
        <dbReference type="ARBA" id="ARBA00008601"/>
    </source>
</evidence>
<dbReference type="PROSITE" id="PS50054">
    <property type="entry name" value="TYR_PHOSPHATASE_DUAL"/>
    <property type="match status" value="1"/>
</dbReference>
<organism>
    <name type="scientific">Serpula lacrymans var. lacrymans (strain S7.9)</name>
    <name type="common">Dry rot fungus</name>
    <dbReference type="NCBI Taxonomy" id="578457"/>
    <lineage>
        <taxon>Eukaryota</taxon>
        <taxon>Fungi</taxon>
        <taxon>Dikarya</taxon>
        <taxon>Basidiomycota</taxon>
        <taxon>Agaricomycotina</taxon>
        <taxon>Agaricomycetes</taxon>
        <taxon>Agaricomycetidae</taxon>
        <taxon>Boletales</taxon>
        <taxon>Coniophorineae</taxon>
        <taxon>Serpulaceae</taxon>
        <taxon>Serpula</taxon>
    </lineage>
</organism>
<evidence type="ECO:0000256" key="4">
    <source>
        <dbReference type="ARBA" id="ARBA00022912"/>
    </source>
</evidence>
<dbReference type="InterPro" id="IPR000340">
    <property type="entry name" value="Dual-sp_phosphatase_cat-dom"/>
</dbReference>
<keyword evidence="4" id="KW-0904">Protein phosphatase</keyword>
<feature type="domain" description="Tyrosine specific protein phosphatases" evidence="6">
    <location>
        <begin position="69"/>
        <end position="126"/>
    </location>
</feature>
<comment type="similarity">
    <text evidence="1">Belongs to the protein-tyrosine phosphatase family. Non-receptor class dual specificity subfamily.</text>
</comment>
<dbReference type="AlphaFoldDB" id="F8NJ42"/>
<dbReference type="InterPro" id="IPR020422">
    <property type="entry name" value="TYR_PHOSPHATASE_DUAL_dom"/>
</dbReference>
<sequence>MTWSDVPISVDEIVDGKIYIGNLSAALSLEWRSKLGISHVLSVCPEYSSTGPKHLTICVQDSEYEDLLIHLPQACQFIQSALDEGGKILVHCVMGVSRSTTVVCAYLMATRRCCAPAAIQFIRKHRAQVHPNYGFLKQLQCFADCRYKPSCTHPEYISWKRRQKREVTRYLNMISDTIPVIQDQLYFNTELPSDPIAADSLLLDMGMTHILSLSSAQFAMPELPSTFTHQHIDIPNQAREALLLEMPAACKFIGDAIASGGQVLVHCRVELRACIVVCAYLMSTRKIPPRQAFRVLESVLPLFIPTSNFYRHLELFAACNYNPTLNHPLVQAWIVELTFGHVSPGTTNAKATSSSSSAVRNCTVPTAPYDMATVNEALARIQTTSFVKV</sequence>
<dbReference type="RefSeq" id="XP_007313565.1">
    <property type="nucleotide sequence ID" value="XM_007313503.1"/>
</dbReference>
<dbReference type="OrthoDB" id="10252009at2759"/>
<dbReference type="GO" id="GO:0004725">
    <property type="term" value="F:protein tyrosine phosphatase activity"/>
    <property type="evidence" value="ECO:0007669"/>
    <property type="project" value="UniProtKB-EC"/>
</dbReference>
<dbReference type="PANTHER" id="PTHR45848">
    <property type="entry name" value="DUAL SPECIFICITY PROTEIN PHOSPHATASE 12 FAMILY MEMBER"/>
    <property type="match status" value="1"/>
</dbReference>
<feature type="domain" description="Tyrosine-protein phosphatase" evidence="5">
    <location>
        <begin position="9"/>
        <end position="148"/>
    </location>
</feature>
<dbReference type="PROSITE" id="PS00383">
    <property type="entry name" value="TYR_PHOSPHATASE_1"/>
    <property type="match status" value="1"/>
</dbReference>
<accession>F8NJ42</accession>
<protein>
    <recommendedName>
        <fullName evidence="2">protein-tyrosine-phosphatase</fullName>
        <ecNumber evidence="2">3.1.3.48</ecNumber>
    </recommendedName>
</protein>
<dbReference type="InterPro" id="IPR016130">
    <property type="entry name" value="Tyr_Pase_AS"/>
</dbReference>
<dbReference type="Proteomes" id="UP000008064">
    <property type="component" value="Unassembled WGS sequence"/>
</dbReference>
<dbReference type="SMART" id="SM00195">
    <property type="entry name" value="DSPc"/>
    <property type="match status" value="2"/>
</dbReference>
<evidence type="ECO:0000259" key="5">
    <source>
        <dbReference type="PROSITE" id="PS50054"/>
    </source>
</evidence>
<dbReference type="Gene3D" id="3.90.190.10">
    <property type="entry name" value="Protein tyrosine phosphatase superfamily"/>
    <property type="match status" value="2"/>
</dbReference>
<dbReference type="PROSITE" id="PS50056">
    <property type="entry name" value="TYR_PHOSPHATASE_2"/>
    <property type="match status" value="1"/>
</dbReference>
<dbReference type="Pfam" id="PF00782">
    <property type="entry name" value="DSPc"/>
    <property type="match status" value="2"/>
</dbReference>
<dbReference type="InterPro" id="IPR000387">
    <property type="entry name" value="Tyr_Pase_dom"/>
</dbReference>
<evidence type="ECO:0000256" key="2">
    <source>
        <dbReference type="ARBA" id="ARBA00013064"/>
    </source>
</evidence>
<dbReference type="EC" id="3.1.3.48" evidence="2"/>
<evidence type="ECO:0000256" key="3">
    <source>
        <dbReference type="ARBA" id="ARBA00022801"/>
    </source>
</evidence>